<dbReference type="InterPro" id="IPR007197">
    <property type="entry name" value="rSAM"/>
</dbReference>
<sequence>MQKWSQGDSTSRFRRGRPVFLKPSDGDTFDNRNGPLILEDRLTEERTNVVNNPFLALSIQQQRARLPIFKYRNHIIYLLEKYRILIIIGETGCGKSTQVPQYLMEAGWASDGRKIGVTQPRRIAAVTLASRVAEEKSCKLGEDVGYVVRFDDMTDSKTKIKASFPFMSHYFMTDGILLREFMSDPLLTQYSILMVDEAHERSINTDIILGLLRKVIMVRQDLRIIVSSATLDATLFRDFFELNDTSDKSKDITSIISVEGHIHPVTIYYTRNPVPDYIQKTVETILDIHKNEQPGDILVFLTGQDEACEVESVNKQLFEAAKDLRKKEVDKLWIVPMYGSLPGFEQLKAFDSTPYGTRKIVVATNIAETSLTIPGITYVIDCGFVKLRVMNPENYFESLMKLPISQASAQQRTGRAGRIRPGKCYRLYPQEEYDKLLPNTIPEMQRLNLAAVILLLKALGIHNVLRFNYLSRPPSFAMVEGLQSLYYLGALSKDGLLTNPLGIQMTDFPLPPQHSKTLLCSGELGCSEEIATIIAMLQIQDVFVIPSRYRHEAELMKRNFSVEEGDHFTLLNVFTNFMQNGKSKQWCINHFLNYRGLCRAQAIRDQLLGLLRHHNIPIKSCKENGELNSVLRCLVKGFFSQAAYYHYSGDYVTIRNEHHFKIYKGSAIMYKREFPKWVIFTEVLQDSIRDVSVIEPEWLYQLVPEYYEFGTDAEIARRKVEAKNTYGHIAVFCMRSRYILICKFYMKTSSKQVRQLHSSLVAYSQLKPSASLAQKRPLKFNVLKVWWLCQQSLFVDGPGLDYFISKASNERLSKVIPRVEEMDESLIKFITYGCQMNINDVELVRSLLLSSGYVETDDVKEADIILLMTCSIREGAENKVWDELKVLRKIRRKKGVVGVLGISLDRNRCYPCKRSNTYHFEGCMAERVRHNLLTCTENVDVVAGPDSYRDLPRLLAIARCGSMAINVQLSLEETYADVVPVRKDKSIMRGCDNMCTYCIVPYTRGRERSRPMNSILDEIRRLSDEGVKQVTLLGQNVNSYRDLSEISFLSASFVEPGVAPGFRTKYKPKRGGYTFLTLLDKVSQIDSEMRIRFTSPHPKDFPLEVIQLIKERPNICKQIHLPAQSGSNIVLDAMDRGYSRESYLELVDRIKTVLPNVSLTSDFIAGFCGETEECHRESLDLIKHVVYSFCYVFPYSQREKTKAYRHLRDDVPKEVKDRRHQELASAFRETALKHNEALVGTKQLVLLEETSKRSSEHLRGRIDGGVSVIIHKYYNDGSGLVELKPGDYVVVKITSANSQTLQALTLQTIKLKDFENL</sequence>
<dbReference type="Gene3D" id="3.80.30.20">
    <property type="entry name" value="tm_1862 like domain"/>
    <property type="match status" value="1"/>
</dbReference>
<dbReference type="SUPFAM" id="SSF52540">
    <property type="entry name" value="P-loop containing nucleoside triphosphate hydrolases"/>
    <property type="match status" value="1"/>
</dbReference>
<feature type="domain" description="Radical SAM core" evidence="22">
    <location>
        <begin position="977"/>
        <end position="1233"/>
    </location>
</feature>
<evidence type="ECO:0000256" key="1">
    <source>
        <dbReference type="ARBA" id="ARBA00001966"/>
    </source>
</evidence>
<evidence type="ECO:0000256" key="9">
    <source>
        <dbReference type="ARBA" id="ARBA00022801"/>
    </source>
</evidence>
<dbReference type="GO" id="GO:0060255">
    <property type="term" value="P:regulation of macromolecule metabolic process"/>
    <property type="evidence" value="ECO:0007669"/>
    <property type="project" value="UniProtKB-ARBA"/>
</dbReference>
<dbReference type="InterPro" id="IPR013848">
    <property type="entry name" value="Methylthiotransferase_N"/>
</dbReference>
<dbReference type="Proteomes" id="UP000270924">
    <property type="component" value="Unassembled WGS sequence"/>
</dbReference>
<evidence type="ECO:0000256" key="2">
    <source>
        <dbReference type="ARBA" id="ARBA00008792"/>
    </source>
</evidence>
<dbReference type="PROSITE" id="PS51194">
    <property type="entry name" value="HELICASE_CTER"/>
    <property type="match status" value="1"/>
</dbReference>
<dbReference type="Gene3D" id="3.40.50.12160">
    <property type="entry name" value="Methylthiotransferase, N-terminal domain"/>
    <property type="match status" value="1"/>
</dbReference>
<dbReference type="PROSITE" id="PS51918">
    <property type="entry name" value="RADICAL_SAM"/>
    <property type="match status" value="1"/>
</dbReference>
<dbReference type="SMART" id="SM00487">
    <property type="entry name" value="DEXDc"/>
    <property type="match status" value="1"/>
</dbReference>
<comment type="function">
    <text evidence="15">Potential regulator of CDK5 activity.</text>
</comment>
<dbReference type="Pfam" id="PF04408">
    <property type="entry name" value="WHD_HA2"/>
    <property type="match status" value="1"/>
</dbReference>
<dbReference type="PROSITE" id="PS51449">
    <property type="entry name" value="MTTASE_N"/>
    <property type="match status" value="1"/>
</dbReference>
<dbReference type="InterPro" id="IPR048333">
    <property type="entry name" value="HA2_WH"/>
</dbReference>
<name>A0A3P7DJC5_WUCBA</name>
<evidence type="ECO:0000256" key="12">
    <source>
        <dbReference type="ARBA" id="ARBA00023004"/>
    </source>
</evidence>
<keyword evidence="7" id="KW-0479">Metal-binding</keyword>
<dbReference type="Gene3D" id="1.20.120.1080">
    <property type="match status" value="1"/>
</dbReference>
<evidence type="ECO:0000259" key="18">
    <source>
        <dbReference type="PROSITE" id="PS50926"/>
    </source>
</evidence>
<evidence type="ECO:0000259" key="20">
    <source>
        <dbReference type="PROSITE" id="PS51194"/>
    </source>
</evidence>
<dbReference type="InterPro" id="IPR001650">
    <property type="entry name" value="Helicase_C-like"/>
</dbReference>
<dbReference type="FunFam" id="3.40.50.12160:FF:000003">
    <property type="entry name" value="CDK5 regulatory subunit-associated protein 1"/>
    <property type="match status" value="1"/>
</dbReference>
<feature type="domain" description="Helicase C-terminal" evidence="20">
    <location>
        <begin position="281"/>
        <end position="460"/>
    </location>
</feature>
<dbReference type="Pfam" id="PF07717">
    <property type="entry name" value="OB_NTP_bind"/>
    <property type="match status" value="1"/>
</dbReference>
<dbReference type="Pfam" id="PF21010">
    <property type="entry name" value="HA2_C"/>
    <property type="match status" value="1"/>
</dbReference>
<dbReference type="InterPro" id="IPR002792">
    <property type="entry name" value="TRAM_dom"/>
</dbReference>
<dbReference type="FunFam" id="3.40.50.300:FF:000578">
    <property type="entry name" value="probable ATP-dependent RNA helicase DHX35"/>
    <property type="match status" value="1"/>
</dbReference>
<dbReference type="PROSITE" id="PS50926">
    <property type="entry name" value="TRAM"/>
    <property type="match status" value="1"/>
</dbReference>
<dbReference type="OMA" id="PLGIQMT"/>
<dbReference type="SFLD" id="SFLDG01082">
    <property type="entry name" value="B12-binding_domain_containing"/>
    <property type="match status" value="1"/>
</dbReference>
<comment type="similarity">
    <text evidence="3">Belongs to the methylthiotransferase family. MiaB subfamily.</text>
</comment>
<dbReference type="GO" id="GO:0003724">
    <property type="term" value="F:RNA helicase activity"/>
    <property type="evidence" value="ECO:0007669"/>
    <property type="project" value="UniProtKB-EC"/>
</dbReference>
<dbReference type="PANTHER" id="PTHR43020:SF2">
    <property type="entry name" value="MITOCHONDRIAL TRNA METHYLTHIOTRANSFERASE CDK5RAP1"/>
    <property type="match status" value="1"/>
</dbReference>
<comment type="similarity">
    <text evidence="2">Belongs to the DEAD box helicase family. DEAH subfamily.</text>
</comment>
<dbReference type="Pfam" id="PF00919">
    <property type="entry name" value="UPF0004"/>
    <property type="match status" value="1"/>
</dbReference>
<evidence type="ECO:0000256" key="4">
    <source>
        <dbReference type="ARBA" id="ARBA00012552"/>
    </source>
</evidence>
<dbReference type="InterPro" id="IPR007502">
    <property type="entry name" value="Helicase-assoc_dom"/>
</dbReference>
<evidence type="ECO:0000256" key="13">
    <source>
        <dbReference type="ARBA" id="ARBA00023014"/>
    </source>
</evidence>
<dbReference type="EC" id="3.6.4.13" evidence="4"/>
<proteinExistence type="inferred from homology"/>
<keyword evidence="13" id="KW-0411">Iron-sulfur</keyword>
<feature type="domain" description="Helicase ATP-binding" evidence="19">
    <location>
        <begin position="76"/>
        <end position="249"/>
    </location>
</feature>
<evidence type="ECO:0000313" key="23">
    <source>
        <dbReference type="EMBL" id="VDM09911.1"/>
    </source>
</evidence>
<evidence type="ECO:0000256" key="5">
    <source>
        <dbReference type="ARBA" id="ARBA00022485"/>
    </source>
</evidence>
<dbReference type="SMART" id="SM00847">
    <property type="entry name" value="HA2"/>
    <property type="match status" value="1"/>
</dbReference>
<dbReference type="InterPro" id="IPR011709">
    <property type="entry name" value="DEAD-box_helicase_OB_fold"/>
</dbReference>
<keyword evidence="8" id="KW-0547">Nucleotide-binding</keyword>
<dbReference type="GO" id="GO:0051539">
    <property type="term" value="F:4 iron, 4 sulfur cluster binding"/>
    <property type="evidence" value="ECO:0007669"/>
    <property type="project" value="UniProtKB-KW"/>
</dbReference>
<dbReference type="AlphaFoldDB" id="A0A3P7DJC5"/>
<evidence type="ECO:0000313" key="24">
    <source>
        <dbReference type="Proteomes" id="UP000270924"/>
    </source>
</evidence>
<protein>
    <recommendedName>
        <fullName evidence="16">CDK5RAP1-like protein</fullName>
        <ecNumber evidence="4">3.6.4.13</ecNumber>
    </recommendedName>
</protein>
<dbReference type="Pfam" id="PF00271">
    <property type="entry name" value="Helicase_C"/>
    <property type="match status" value="1"/>
</dbReference>
<evidence type="ECO:0000256" key="15">
    <source>
        <dbReference type="ARBA" id="ARBA00053923"/>
    </source>
</evidence>
<evidence type="ECO:0000256" key="14">
    <source>
        <dbReference type="ARBA" id="ARBA00047984"/>
    </source>
</evidence>
<feature type="compositionally biased region" description="Polar residues" evidence="17">
    <location>
        <begin position="1"/>
        <end position="10"/>
    </location>
</feature>
<dbReference type="FunFam" id="3.40.50.300:FF:000145">
    <property type="entry name" value="probable ATP-dependent RNA helicase DHX40"/>
    <property type="match status" value="1"/>
</dbReference>
<evidence type="ECO:0000256" key="10">
    <source>
        <dbReference type="ARBA" id="ARBA00022806"/>
    </source>
</evidence>
<dbReference type="Pfam" id="PF01938">
    <property type="entry name" value="TRAM"/>
    <property type="match status" value="1"/>
</dbReference>
<dbReference type="GO" id="GO:0016787">
    <property type="term" value="F:hydrolase activity"/>
    <property type="evidence" value="ECO:0007669"/>
    <property type="project" value="UniProtKB-KW"/>
</dbReference>
<dbReference type="FunCoup" id="A0A3P7DJC5">
    <property type="interactions" value="1339"/>
</dbReference>
<dbReference type="OrthoDB" id="10253254at2759"/>
<dbReference type="SFLD" id="SFLDS00029">
    <property type="entry name" value="Radical_SAM"/>
    <property type="match status" value="1"/>
</dbReference>
<keyword evidence="24" id="KW-1185">Reference proteome</keyword>
<dbReference type="InParanoid" id="A0A3P7DJC5"/>
<evidence type="ECO:0000256" key="8">
    <source>
        <dbReference type="ARBA" id="ARBA00022741"/>
    </source>
</evidence>
<dbReference type="Pfam" id="PF04055">
    <property type="entry name" value="Radical_SAM"/>
    <property type="match status" value="1"/>
</dbReference>
<dbReference type="GO" id="GO:0035597">
    <property type="term" value="F:tRNA-2-methylthio-N(6)-dimethylallyladenosine(37) synthase activity"/>
    <property type="evidence" value="ECO:0007669"/>
    <property type="project" value="TreeGrafter"/>
</dbReference>
<reference evidence="23 24" key="1">
    <citation type="submission" date="2018-11" db="EMBL/GenBank/DDBJ databases">
        <authorList>
            <consortium name="Pathogen Informatics"/>
        </authorList>
    </citation>
    <scope>NUCLEOTIDE SEQUENCE [LARGE SCALE GENOMIC DNA]</scope>
</reference>
<evidence type="ECO:0000256" key="7">
    <source>
        <dbReference type="ARBA" id="ARBA00022723"/>
    </source>
</evidence>
<feature type="region of interest" description="Disordered" evidence="17">
    <location>
        <begin position="1"/>
        <end position="27"/>
    </location>
</feature>
<dbReference type="GO" id="GO:0080090">
    <property type="term" value="P:regulation of primary metabolic process"/>
    <property type="evidence" value="ECO:0007669"/>
    <property type="project" value="UniProtKB-ARBA"/>
</dbReference>
<keyword evidence="11" id="KW-0067">ATP-binding</keyword>
<keyword evidence="12" id="KW-0408">Iron</keyword>
<feature type="domain" description="TRAM" evidence="18">
    <location>
        <begin position="1236"/>
        <end position="1307"/>
    </location>
</feature>
<keyword evidence="5" id="KW-0004">4Fe-4S</keyword>
<dbReference type="SMART" id="SM00729">
    <property type="entry name" value="Elp3"/>
    <property type="match status" value="1"/>
</dbReference>
<dbReference type="InterPro" id="IPR005839">
    <property type="entry name" value="Methylthiotransferase"/>
</dbReference>
<comment type="cofactor">
    <cofactor evidence="1">
        <name>[4Fe-4S] cluster</name>
        <dbReference type="ChEBI" id="CHEBI:49883"/>
    </cofactor>
</comment>
<evidence type="ECO:0000256" key="17">
    <source>
        <dbReference type="SAM" id="MobiDB-lite"/>
    </source>
</evidence>
<dbReference type="SFLD" id="SFLDG01061">
    <property type="entry name" value="methylthiotransferase"/>
    <property type="match status" value="1"/>
</dbReference>
<dbReference type="GO" id="GO:0046872">
    <property type="term" value="F:metal ion binding"/>
    <property type="evidence" value="ECO:0007669"/>
    <property type="project" value="UniProtKB-KW"/>
</dbReference>
<dbReference type="EMBL" id="UYWW01001089">
    <property type="protein sequence ID" value="VDM09911.1"/>
    <property type="molecule type" value="Genomic_DNA"/>
</dbReference>
<evidence type="ECO:0000259" key="19">
    <source>
        <dbReference type="PROSITE" id="PS51192"/>
    </source>
</evidence>
<dbReference type="CDD" id="cd18791">
    <property type="entry name" value="SF2_C_RHA"/>
    <property type="match status" value="1"/>
</dbReference>
<dbReference type="SUPFAM" id="SSF102114">
    <property type="entry name" value="Radical SAM enzymes"/>
    <property type="match status" value="1"/>
</dbReference>
<dbReference type="SFLD" id="SFLDF00273">
    <property type="entry name" value="(dimethylallyl)adenosine_tRNA"/>
    <property type="match status" value="1"/>
</dbReference>
<organism evidence="23 24">
    <name type="scientific">Wuchereria bancrofti</name>
    <dbReference type="NCBI Taxonomy" id="6293"/>
    <lineage>
        <taxon>Eukaryota</taxon>
        <taxon>Metazoa</taxon>
        <taxon>Ecdysozoa</taxon>
        <taxon>Nematoda</taxon>
        <taxon>Chromadorea</taxon>
        <taxon>Rhabditida</taxon>
        <taxon>Spirurina</taxon>
        <taxon>Spiruromorpha</taxon>
        <taxon>Filarioidea</taxon>
        <taxon>Onchocercidae</taxon>
        <taxon>Wuchereria</taxon>
    </lineage>
</organism>
<dbReference type="PROSITE" id="PS51192">
    <property type="entry name" value="HELICASE_ATP_BIND_1"/>
    <property type="match status" value="1"/>
</dbReference>
<evidence type="ECO:0000256" key="3">
    <source>
        <dbReference type="ARBA" id="ARBA00009815"/>
    </source>
</evidence>
<dbReference type="NCBIfam" id="TIGR00089">
    <property type="entry name" value="MiaB/RimO family radical SAM methylthiotransferase"/>
    <property type="match status" value="1"/>
</dbReference>
<dbReference type="Gene3D" id="3.40.50.300">
    <property type="entry name" value="P-loop containing nucleotide triphosphate hydrolases"/>
    <property type="match status" value="2"/>
</dbReference>
<evidence type="ECO:0000256" key="16">
    <source>
        <dbReference type="ARBA" id="ARBA00074452"/>
    </source>
</evidence>
<dbReference type="InterPro" id="IPR002464">
    <property type="entry name" value="DNA/RNA_helicase_DEAH_CS"/>
</dbReference>
<dbReference type="GO" id="GO:0005829">
    <property type="term" value="C:cytosol"/>
    <property type="evidence" value="ECO:0007669"/>
    <property type="project" value="TreeGrafter"/>
</dbReference>
<dbReference type="PROSITE" id="PS00690">
    <property type="entry name" value="DEAH_ATP_HELICASE"/>
    <property type="match status" value="1"/>
</dbReference>
<dbReference type="GO" id="GO:0005739">
    <property type="term" value="C:mitochondrion"/>
    <property type="evidence" value="ECO:0007669"/>
    <property type="project" value="TreeGrafter"/>
</dbReference>
<gene>
    <name evidence="23" type="ORF">WBA_LOCUS3297</name>
</gene>
<dbReference type="InterPro" id="IPR027417">
    <property type="entry name" value="P-loop_NTPase"/>
</dbReference>
<accession>A0A3P7DJC5</accession>
<dbReference type="SFLD" id="SFLDF00413">
    <property type="entry name" value="CDK5RAP1"/>
    <property type="match status" value="1"/>
</dbReference>
<evidence type="ECO:0000256" key="11">
    <source>
        <dbReference type="ARBA" id="ARBA00022840"/>
    </source>
</evidence>
<keyword evidence="6" id="KW-0949">S-adenosyl-L-methionine</keyword>
<dbReference type="InterPro" id="IPR006463">
    <property type="entry name" value="MiaB_methiolase"/>
</dbReference>
<keyword evidence="9" id="KW-0378">Hydrolase</keyword>
<dbReference type="GO" id="GO:0005524">
    <property type="term" value="F:ATP binding"/>
    <property type="evidence" value="ECO:0007669"/>
    <property type="project" value="UniProtKB-KW"/>
</dbReference>
<evidence type="ECO:0000256" key="6">
    <source>
        <dbReference type="ARBA" id="ARBA00022691"/>
    </source>
</evidence>
<evidence type="ECO:0000259" key="21">
    <source>
        <dbReference type="PROSITE" id="PS51449"/>
    </source>
</evidence>
<feature type="domain" description="MTTase N-terminal" evidence="21">
    <location>
        <begin position="825"/>
        <end position="960"/>
    </location>
</feature>
<dbReference type="CDD" id="cd17980">
    <property type="entry name" value="DEXHc_DHX35"/>
    <property type="match status" value="1"/>
</dbReference>
<dbReference type="InterPro" id="IPR014001">
    <property type="entry name" value="Helicase_ATP-bd"/>
</dbReference>
<dbReference type="SMART" id="SM00490">
    <property type="entry name" value="HELICc"/>
    <property type="match status" value="1"/>
</dbReference>
<dbReference type="PANTHER" id="PTHR43020">
    <property type="entry name" value="CDK5 REGULATORY SUBUNIT-ASSOCIATED PROTEIN 1"/>
    <property type="match status" value="1"/>
</dbReference>
<keyword evidence="10" id="KW-0347">Helicase</keyword>
<dbReference type="InterPro" id="IPR058240">
    <property type="entry name" value="rSAM_sf"/>
</dbReference>
<dbReference type="InterPro" id="IPR023404">
    <property type="entry name" value="rSAM_horseshoe"/>
</dbReference>
<dbReference type="InterPro" id="IPR006638">
    <property type="entry name" value="Elp3/MiaA/NifB-like_rSAM"/>
</dbReference>
<comment type="catalytic activity">
    <reaction evidence="14">
        <text>ATP + H2O = ADP + phosphate + H(+)</text>
        <dbReference type="Rhea" id="RHEA:13065"/>
        <dbReference type="ChEBI" id="CHEBI:15377"/>
        <dbReference type="ChEBI" id="CHEBI:15378"/>
        <dbReference type="ChEBI" id="CHEBI:30616"/>
        <dbReference type="ChEBI" id="CHEBI:43474"/>
        <dbReference type="ChEBI" id="CHEBI:456216"/>
        <dbReference type="EC" id="3.6.4.13"/>
    </reaction>
</comment>
<evidence type="ECO:0000259" key="22">
    <source>
        <dbReference type="PROSITE" id="PS51918"/>
    </source>
</evidence>
<dbReference type="FunFam" id="3.80.30.20:FF:000003">
    <property type="entry name" value="CDK5 regulatory subunit-associated protein 1"/>
    <property type="match status" value="1"/>
</dbReference>
<dbReference type="InterPro" id="IPR038135">
    <property type="entry name" value="Methylthiotransferase_N_sf"/>
</dbReference>